<proteinExistence type="predicted"/>
<dbReference type="Pfam" id="PF00498">
    <property type="entry name" value="FHA"/>
    <property type="match status" value="1"/>
</dbReference>
<name>A0AAT9FMQ0_9BACT</name>
<dbReference type="SMART" id="SM00240">
    <property type="entry name" value="FHA"/>
    <property type="match status" value="1"/>
</dbReference>
<evidence type="ECO:0008006" key="4">
    <source>
        <dbReference type="Google" id="ProtNLM"/>
    </source>
</evidence>
<dbReference type="CDD" id="cd00060">
    <property type="entry name" value="FHA"/>
    <property type="match status" value="1"/>
</dbReference>
<dbReference type="SUPFAM" id="SSF49879">
    <property type="entry name" value="SMAD/FHA domain"/>
    <property type="match status" value="1"/>
</dbReference>
<evidence type="ECO:0000313" key="3">
    <source>
        <dbReference type="EMBL" id="BDS07300.1"/>
    </source>
</evidence>
<dbReference type="GO" id="GO:0009190">
    <property type="term" value="P:cyclic nucleotide biosynthetic process"/>
    <property type="evidence" value="ECO:0007669"/>
    <property type="project" value="InterPro"/>
</dbReference>
<dbReference type="SUPFAM" id="SSF55073">
    <property type="entry name" value="Nucleotide cyclase"/>
    <property type="match status" value="1"/>
</dbReference>
<dbReference type="InterPro" id="IPR000253">
    <property type="entry name" value="FHA_dom"/>
</dbReference>
<accession>A0AAT9FMQ0</accession>
<dbReference type="PANTHER" id="PTHR43081">
    <property type="entry name" value="ADENYLATE CYCLASE, TERMINAL-DIFFERENTIATION SPECIFIC-RELATED"/>
    <property type="match status" value="1"/>
</dbReference>
<dbReference type="Gene3D" id="3.30.70.1230">
    <property type="entry name" value="Nucleotide cyclase"/>
    <property type="match status" value="1"/>
</dbReference>
<dbReference type="PROSITE" id="PS50125">
    <property type="entry name" value="GUANYLATE_CYCLASE_2"/>
    <property type="match status" value="1"/>
</dbReference>
<dbReference type="GO" id="GO:0035556">
    <property type="term" value="P:intracellular signal transduction"/>
    <property type="evidence" value="ECO:0007669"/>
    <property type="project" value="InterPro"/>
</dbReference>
<gene>
    <name evidence="3" type="ORF">NT6N_23400</name>
</gene>
<dbReference type="CDD" id="cd07302">
    <property type="entry name" value="CHD"/>
    <property type="match status" value="1"/>
</dbReference>
<dbReference type="AlphaFoldDB" id="A0AAT9FMQ0"/>
<evidence type="ECO:0000259" key="2">
    <source>
        <dbReference type="PROSITE" id="PS50125"/>
    </source>
</evidence>
<dbReference type="InterPro" id="IPR008984">
    <property type="entry name" value="SMAD_FHA_dom_sf"/>
</dbReference>
<dbReference type="Gene3D" id="2.60.200.20">
    <property type="match status" value="1"/>
</dbReference>
<reference evidence="3" key="1">
    <citation type="submission" date="2024-07" db="EMBL/GenBank/DDBJ databases">
        <title>Complete genome sequence of Verrucomicrobiaceae bacterium NT6N.</title>
        <authorList>
            <person name="Huang C."/>
            <person name="Takami H."/>
            <person name="Hamasaki K."/>
        </authorList>
    </citation>
    <scope>NUCLEOTIDE SEQUENCE</scope>
    <source>
        <strain evidence="3">NT6N</strain>
    </source>
</reference>
<sequence>MPAELIISCANNSDGQQAHLLDDFNIVGRGKDVAIQLNDDSVSREHSCIRRHANGYWINDLASANGTYLNDLAVTKSEPLNDGDVITFGTVTAKFSTLKSSGVSFKNSESFQTRVLKRTEVSLTTTPLILLVGDIRGFTEIASKVPPERLAALMRGWYDDCRMVLAPLGATIDKFIGDAVFAYWKDTGPEAREAAVQAARALRDGSEFSKSGTLAMMQYKINFECRVGLHLGDVAHGAMTRGNNTALGDAVNLAFRLESLTRELDTEVLASAAFLDGWADGYEQFSPRGLNRVKGHPDEIEVFALNC</sequence>
<dbReference type="KEGG" id="osu:NT6N_23400"/>
<dbReference type="EMBL" id="AP026866">
    <property type="protein sequence ID" value="BDS07300.1"/>
    <property type="molecule type" value="Genomic_DNA"/>
</dbReference>
<dbReference type="PROSITE" id="PS50006">
    <property type="entry name" value="FHA_DOMAIN"/>
    <property type="match status" value="1"/>
</dbReference>
<feature type="domain" description="Guanylate cyclase" evidence="2">
    <location>
        <begin position="129"/>
        <end position="258"/>
    </location>
</feature>
<organism evidence="3">
    <name type="scientific">Oceaniferula spumae</name>
    <dbReference type="NCBI Taxonomy" id="2979115"/>
    <lineage>
        <taxon>Bacteria</taxon>
        <taxon>Pseudomonadati</taxon>
        <taxon>Verrucomicrobiota</taxon>
        <taxon>Verrucomicrobiia</taxon>
        <taxon>Verrucomicrobiales</taxon>
        <taxon>Verrucomicrobiaceae</taxon>
        <taxon>Oceaniferula</taxon>
    </lineage>
</organism>
<dbReference type="Pfam" id="PF00211">
    <property type="entry name" value="Guanylate_cyc"/>
    <property type="match status" value="1"/>
</dbReference>
<dbReference type="InterPro" id="IPR029787">
    <property type="entry name" value="Nucleotide_cyclase"/>
</dbReference>
<dbReference type="PANTHER" id="PTHR43081:SF1">
    <property type="entry name" value="ADENYLATE CYCLASE, TERMINAL-DIFFERENTIATION SPECIFIC"/>
    <property type="match status" value="1"/>
</dbReference>
<dbReference type="GO" id="GO:0004016">
    <property type="term" value="F:adenylate cyclase activity"/>
    <property type="evidence" value="ECO:0007669"/>
    <property type="project" value="UniProtKB-ARBA"/>
</dbReference>
<evidence type="ECO:0000259" key="1">
    <source>
        <dbReference type="PROSITE" id="PS50006"/>
    </source>
</evidence>
<dbReference type="InterPro" id="IPR001054">
    <property type="entry name" value="A/G_cyclase"/>
</dbReference>
<feature type="domain" description="FHA" evidence="1">
    <location>
        <begin position="25"/>
        <end position="74"/>
    </location>
</feature>
<protein>
    <recommendedName>
        <fullName evidence="4">FHA domain-containing protein</fullName>
    </recommendedName>
</protein>
<dbReference type="InterPro" id="IPR050697">
    <property type="entry name" value="Adenylyl/Guanylyl_Cyclase_3/4"/>
</dbReference>